<reference evidence="3" key="1">
    <citation type="submission" date="2017-09" db="EMBL/GenBank/DDBJ databases">
        <title>Genome sequence of Nannocystis excedens DSM 71.</title>
        <authorList>
            <person name="Blom J."/>
        </authorList>
    </citation>
    <scope>NUCLEOTIDE SEQUENCE [LARGE SCALE GENOMIC DNA]</scope>
    <source>
        <strain evidence="3">type strain: E19</strain>
    </source>
</reference>
<keyword evidence="3" id="KW-1185">Reference proteome</keyword>
<name>A0A2C9D1L3_9HYPH</name>
<feature type="compositionally biased region" description="Polar residues" evidence="1">
    <location>
        <begin position="47"/>
        <end position="60"/>
    </location>
</feature>
<accession>A0A2C9D1L3</accession>
<sequence>MFDLGYTAAAQGENSSWCEQFGPECVAGYDAYWERMLHLPMDESDQGETGSTAIENTLWNEESYDRE</sequence>
<evidence type="ECO:0000256" key="1">
    <source>
        <dbReference type="SAM" id="MobiDB-lite"/>
    </source>
</evidence>
<protein>
    <submittedName>
        <fullName evidence="2">Uncharacterized protein</fullName>
    </submittedName>
</protein>
<organism evidence="2 3">
    <name type="scientific">Hartmannibacter diazotrophicus</name>
    <dbReference type="NCBI Taxonomy" id="1482074"/>
    <lineage>
        <taxon>Bacteria</taxon>
        <taxon>Pseudomonadati</taxon>
        <taxon>Pseudomonadota</taxon>
        <taxon>Alphaproteobacteria</taxon>
        <taxon>Hyphomicrobiales</taxon>
        <taxon>Pleomorphomonadaceae</taxon>
        <taxon>Hartmannibacter</taxon>
    </lineage>
</organism>
<dbReference type="AlphaFoldDB" id="A0A2C9D1L3"/>
<gene>
    <name evidence="2" type="ORF">HDIA_0716</name>
</gene>
<dbReference type="EMBL" id="LT960614">
    <property type="protein sequence ID" value="SON54257.1"/>
    <property type="molecule type" value="Genomic_DNA"/>
</dbReference>
<evidence type="ECO:0000313" key="2">
    <source>
        <dbReference type="EMBL" id="SON54257.1"/>
    </source>
</evidence>
<dbReference type="Proteomes" id="UP000223606">
    <property type="component" value="Chromosome 1"/>
</dbReference>
<evidence type="ECO:0000313" key="3">
    <source>
        <dbReference type="Proteomes" id="UP000223606"/>
    </source>
</evidence>
<feature type="region of interest" description="Disordered" evidence="1">
    <location>
        <begin position="42"/>
        <end position="67"/>
    </location>
</feature>
<dbReference type="KEGG" id="hdi:HDIA_0716"/>
<dbReference type="RefSeq" id="WP_099554430.1">
    <property type="nucleotide sequence ID" value="NZ_LT960614.1"/>
</dbReference>
<proteinExistence type="predicted"/>